<dbReference type="EMBL" id="HBIR01032402">
    <property type="protein sequence ID" value="CAE0562076.1"/>
    <property type="molecule type" value="Transcribed_RNA"/>
</dbReference>
<accession>A0A7S3SRS1</accession>
<feature type="compositionally biased region" description="Basic and acidic residues" evidence="1">
    <location>
        <begin position="35"/>
        <end position="53"/>
    </location>
</feature>
<feature type="region of interest" description="Disordered" evidence="1">
    <location>
        <begin position="25"/>
        <end position="54"/>
    </location>
</feature>
<reference evidence="2" key="1">
    <citation type="submission" date="2021-01" db="EMBL/GenBank/DDBJ databases">
        <authorList>
            <person name="Corre E."/>
            <person name="Pelletier E."/>
            <person name="Niang G."/>
            <person name="Scheremetjew M."/>
            <person name="Finn R."/>
            <person name="Kale V."/>
            <person name="Holt S."/>
            <person name="Cochrane G."/>
            <person name="Meng A."/>
            <person name="Brown T."/>
            <person name="Cohen L."/>
        </authorList>
    </citation>
    <scope>NUCLEOTIDE SEQUENCE</scope>
    <source>
        <strain evidence="2">379</strain>
    </source>
</reference>
<sequence>MGRALELYAASEALLAARADLAYESEQGGGAGRPGAERPEAGRPGRGMGRREGAVGGVADPLCMQLEHSLRAVGVTGSRGALGIIQTARQVLGSSLRRCR</sequence>
<gene>
    <name evidence="2" type="ORF">EHUX00137_LOCUS25169</name>
</gene>
<evidence type="ECO:0000256" key="1">
    <source>
        <dbReference type="SAM" id="MobiDB-lite"/>
    </source>
</evidence>
<name>A0A7S3SRS1_EMIHU</name>
<organism evidence="2">
    <name type="scientific">Emiliania huxleyi</name>
    <name type="common">Coccolithophore</name>
    <name type="synonym">Pontosphaera huxleyi</name>
    <dbReference type="NCBI Taxonomy" id="2903"/>
    <lineage>
        <taxon>Eukaryota</taxon>
        <taxon>Haptista</taxon>
        <taxon>Haptophyta</taxon>
        <taxon>Prymnesiophyceae</taxon>
        <taxon>Isochrysidales</taxon>
        <taxon>Noelaerhabdaceae</taxon>
        <taxon>Emiliania</taxon>
    </lineage>
</organism>
<dbReference type="AlphaFoldDB" id="A0A7S3SRS1"/>
<proteinExistence type="predicted"/>
<evidence type="ECO:0000313" key="2">
    <source>
        <dbReference type="EMBL" id="CAE0562076.1"/>
    </source>
</evidence>
<protein>
    <submittedName>
        <fullName evidence="2">Uncharacterized protein</fullName>
    </submittedName>
</protein>